<sequence>MGFYRANWPRVDPAILGWDKGKKKKGHGEHKKEHGGEHGHGDEGGDDDHDEGHEEHGGHEDDHDDHDSKDGHGGHKEGHDDNARAEHKDEHAAPPKPRKKLIGELDIITVLLLAVFGRVIIKQFPALVSIEPIIPLAVFAALTYGTDAGILVGLLAYPLSNIFLEGGAFGLFSVLQGIGGGLAGGIAGYAGKANRETLIYYSVIGTVIFEAAVNLPDQLIIVWPFSFIHIVSNIFIAMLIGELSMKGK</sequence>
<keyword evidence="2" id="KW-0812">Transmembrane</keyword>
<keyword evidence="2" id="KW-1133">Transmembrane helix</keyword>
<reference evidence="3" key="1">
    <citation type="submission" date="2020-07" db="EMBL/GenBank/DDBJ databases">
        <title>Huge and variable diversity of episymbiotic CPR bacteria and DPANN archaea in groundwater ecosystems.</title>
        <authorList>
            <person name="He C.Y."/>
            <person name="Keren R."/>
            <person name="Whittaker M."/>
            <person name="Farag I.F."/>
            <person name="Doudna J."/>
            <person name="Cate J.H.D."/>
            <person name="Banfield J.F."/>
        </authorList>
    </citation>
    <scope>NUCLEOTIDE SEQUENCE</scope>
    <source>
        <strain evidence="3">NC_groundwater_1296_Ag_S-0.2um_52_80</strain>
    </source>
</reference>
<evidence type="ECO:0000256" key="1">
    <source>
        <dbReference type="SAM" id="MobiDB-lite"/>
    </source>
</evidence>
<organism evidence="3 4">
    <name type="scientific">Candidatus Iainarchaeum sp</name>
    <dbReference type="NCBI Taxonomy" id="3101447"/>
    <lineage>
        <taxon>Archaea</taxon>
        <taxon>Candidatus Iainarchaeota</taxon>
        <taxon>Candidatus Iainarchaeia</taxon>
        <taxon>Candidatus Iainarchaeales</taxon>
        <taxon>Candidatus Iainarchaeaceae</taxon>
        <taxon>Candidatus Iainarchaeum</taxon>
    </lineage>
</organism>
<comment type="caution">
    <text evidence="3">The sequence shown here is derived from an EMBL/GenBank/DDBJ whole genome shotgun (WGS) entry which is preliminary data.</text>
</comment>
<proteinExistence type="predicted"/>
<name>A0A8T3YKM1_9ARCH</name>
<dbReference type="AlphaFoldDB" id="A0A8T3YKM1"/>
<feature type="transmembrane region" description="Helical" evidence="2">
    <location>
        <begin position="169"/>
        <end position="191"/>
    </location>
</feature>
<evidence type="ECO:0000313" key="3">
    <source>
        <dbReference type="EMBL" id="MBI4210240.1"/>
    </source>
</evidence>
<feature type="transmembrane region" description="Helical" evidence="2">
    <location>
        <begin position="198"/>
        <end position="215"/>
    </location>
</feature>
<dbReference type="Proteomes" id="UP000732298">
    <property type="component" value="Unassembled WGS sequence"/>
</dbReference>
<feature type="transmembrane region" description="Helical" evidence="2">
    <location>
        <begin position="221"/>
        <end position="241"/>
    </location>
</feature>
<feature type="region of interest" description="Disordered" evidence="1">
    <location>
        <begin position="1"/>
        <end position="97"/>
    </location>
</feature>
<feature type="compositionally biased region" description="Basic and acidic residues" evidence="1">
    <location>
        <begin position="30"/>
        <end position="43"/>
    </location>
</feature>
<feature type="transmembrane region" description="Helical" evidence="2">
    <location>
        <begin position="133"/>
        <end position="157"/>
    </location>
</feature>
<gene>
    <name evidence="3" type="ORF">HY544_01900</name>
</gene>
<accession>A0A8T3YKM1</accession>
<protein>
    <recommendedName>
        <fullName evidence="5">ECF transporter S component</fullName>
    </recommendedName>
</protein>
<evidence type="ECO:0000313" key="4">
    <source>
        <dbReference type="Proteomes" id="UP000732298"/>
    </source>
</evidence>
<evidence type="ECO:0008006" key="5">
    <source>
        <dbReference type="Google" id="ProtNLM"/>
    </source>
</evidence>
<feature type="transmembrane region" description="Helical" evidence="2">
    <location>
        <begin position="101"/>
        <end position="121"/>
    </location>
</feature>
<keyword evidence="2" id="KW-0472">Membrane</keyword>
<feature type="compositionally biased region" description="Basic and acidic residues" evidence="1">
    <location>
        <begin position="50"/>
        <end position="93"/>
    </location>
</feature>
<evidence type="ECO:0000256" key="2">
    <source>
        <dbReference type="SAM" id="Phobius"/>
    </source>
</evidence>
<dbReference type="EMBL" id="JACQPB010000025">
    <property type="protein sequence ID" value="MBI4210240.1"/>
    <property type="molecule type" value="Genomic_DNA"/>
</dbReference>